<proteinExistence type="predicted"/>
<reference evidence="3 4" key="1">
    <citation type="submission" date="2016-10" db="EMBL/GenBank/DDBJ databases">
        <authorList>
            <person name="de Groot N.N."/>
        </authorList>
    </citation>
    <scope>NUCLEOTIDE SEQUENCE [LARGE SCALE GENOMIC DNA]</scope>
    <source>
        <strain evidence="3 4">CGMCC 4.5739</strain>
    </source>
</reference>
<dbReference type="STRING" id="910347.SAMN05421773_12152"/>
<keyword evidence="2" id="KW-0812">Transmembrane</keyword>
<evidence type="ECO:0000256" key="1">
    <source>
        <dbReference type="SAM" id="MobiDB-lite"/>
    </source>
</evidence>
<accession>A0A1I1TV73</accession>
<feature type="transmembrane region" description="Helical" evidence="2">
    <location>
        <begin position="20"/>
        <end position="43"/>
    </location>
</feature>
<dbReference type="EMBL" id="FOLM01000021">
    <property type="protein sequence ID" value="SFD62497.1"/>
    <property type="molecule type" value="Genomic_DNA"/>
</dbReference>
<gene>
    <name evidence="3" type="ORF">SAMN05421773_12152</name>
</gene>
<keyword evidence="2" id="KW-0472">Membrane</keyword>
<dbReference type="RefSeq" id="WP_093841294.1">
    <property type="nucleotide sequence ID" value="NZ_FOLM01000021.1"/>
</dbReference>
<keyword evidence="2" id="KW-1133">Transmembrane helix</keyword>
<protein>
    <submittedName>
        <fullName evidence="3">Mercuric ion transport protein</fullName>
    </submittedName>
</protein>
<evidence type="ECO:0000256" key="2">
    <source>
        <dbReference type="SAM" id="Phobius"/>
    </source>
</evidence>
<feature type="region of interest" description="Disordered" evidence="1">
    <location>
        <begin position="80"/>
        <end position="101"/>
    </location>
</feature>
<organism evidence="3 4">
    <name type="scientific">Streptomyces aidingensis</name>
    <dbReference type="NCBI Taxonomy" id="910347"/>
    <lineage>
        <taxon>Bacteria</taxon>
        <taxon>Bacillati</taxon>
        <taxon>Actinomycetota</taxon>
        <taxon>Actinomycetes</taxon>
        <taxon>Kitasatosporales</taxon>
        <taxon>Streptomycetaceae</taxon>
        <taxon>Streptomyces</taxon>
    </lineage>
</organism>
<dbReference type="AlphaFoldDB" id="A0A1I1TV73"/>
<evidence type="ECO:0000313" key="4">
    <source>
        <dbReference type="Proteomes" id="UP000199207"/>
    </source>
</evidence>
<name>A0A1I1TV73_9ACTN</name>
<feature type="transmembrane region" description="Helical" evidence="2">
    <location>
        <begin position="50"/>
        <end position="71"/>
    </location>
</feature>
<sequence length="101" mass="9930">MPAPAADPPTPRTPHTPKALAGLAALACIACCALPVLIAAGVIGTGASALLDWLPALALTLGVLAAGAWWLSHRRRSCSCGDASSGAQEGGCTCQAPAATR</sequence>
<keyword evidence="4" id="KW-1185">Reference proteome</keyword>
<dbReference type="Proteomes" id="UP000199207">
    <property type="component" value="Unassembled WGS sequence"/>
</dbReference>
<evidence type="ECO:0000313" key="3">
    <source>
        <dbReference type="EMBL" id="SFD62497.1"/>
    </source>
</evidence>